<dbReference type="EMBL" id="NRRY01000001">
    <property type="protein sequence ID" value="MBK1616923.1"/>
    <property type="molecule type" value="Genomic_DNA"/>
</dbReference>
<evidence type="ECO:0000313" key="3">
    <source>
        <dbReference type="Proteomes" id="UP001138768"/>
    </source>
</evidence>
<dbReference type="PANTHER" id="PTHR33525">
    <property type="match status" value="1"/>
</dbReference>
<accession>A0A9X0W5Z9</accession>
<dbReference type="CDD" id="cd00077">
    <property type="entry name" value="HDc"/>
    <property type="match status" value="1"/>
</dbReference>
<dbReference type="Gene3D" id="1.10.3210.10">
    <property type="entry name" value="Hypothetical protein af1432"/>
    <property type="match status" value="1"/>
</dbReference>
<protein>
    <submittedName>
        <fullName evidence="2">Phosphohydrolase</fullName>
    </submittedName>
</protein>
<dbReference type="InterPro" id="IPR003607">
    <property type="entry name" value="HD/PDEase_dom"/>
</dbReference>
<dbReference type="RefSeq" id="WP_200236411.1">
    <property type="nucleotide sequence ID" value="NZ_NRRY01000001.1"/>
</dbReference>
<dbReference type="SMART" id="SM00471">
    <property type="entry name" value="HDc"/>
    <property type="match status" value="1"/>
</dbReference>
<dbReference type="NCBIfam" id="TIGR00277">
    <property type="entry name" value="HDIG"/>
    <property type="match status" value="1"/>
</dbReference>
<name>A0A9X0W5Z9_9GAMM</name>
<dbReference type="InterPro" id="IPR052340">
    <property type="entry name" value="RNase_Y/CdgJ"/>
</dbReference>
<dbReference type="InterPro" id="IPR006675">
    <property type="entry name" value="HDIG_dom"/>
</dbReference>
<dbReference type="SUPFAM" id="SSF109604">
    <property type="entry name" value="HD-domain/PDEase-like"/>
    <property type="match status" value="1"/>
</dbReference>
<dbReference type="PANTHER" id="PTHR33525:SF3">
    <property type="entry name" value="RIBONUCLEASE Y"/>
    <property type="match status" value="1"/>
</dbReference>
<dbReference type="InterPro" id="IPR013976">
    <property type="entry name" value="HDOD"/>
</dbReference>
<comment type="caution">
    <text evidence="2">The sequence shown here is derived from an EMBL/GenBank/DDBJ whole genome shotgun (WGS) entry which is preliminary data.</text>
</comment>
<reference evidence="2 3" key="1">
    <citation type="journal article" date="2020" name="Microorganisms">
        <title>Osmotic Adaptation and Compatible Solute Biosynthesis of Phototrophic Bacteria as Revealed from Genome Analyses.</title>
        <authorList>
            <person name="Imhoff J.F."/>
            <person name="Rahn T."/>
            <person name="Kunzel S."/>
            <person name="Keller A."/>
            <person name="Neulinger S.C."/>
        </authorList>
    </citation>
    <scope>NUCLEOTIDE SEQUENCE [LARGE SCALE GENOMIC DNA]</scope>
    <source>
        <strain evidence="2 3">DSM 25653</strain>
    </source>
</reference>
<gene>
    <name evidence="2" type="ORF">CKO42_00340</name>
</gene>
<dbReference type="AlphaFoldDB" id="A0A9X0W5Z9"/>
<dbReference type="PROSITE" id="PS51833">
    <property type="entry name" value="HDOD"/>
    <property type="match status" value="1"/>
</dbReference>
<organism evidence="2 3">
    <name type="scientific">Lamprobacter modestohalophilus</name>
    <dbReference type="NCBI Taxonomy" id="1064514"/>
    <lineage>
        <taxon>Bacteria</taxon>
        <taxon>Pseudomonadati</taxon>
        <taxon>Pseudomonadota</taxon>
        <taxon>Gammaproteobacteria</taxon>
        <taxon>Chromatiales</taxon>
        <taxon>Chromatiaceae</taxon>
        <taxon>Lamprobacter</taxon>
    </lineage>
</organism>
<sequence length="281" mass="30958">MKARADRLLDRLNELPSLPAIYYQAREALVRPEGSLESMARVLEADLSLSARLLRVANSALYGLVSKVDSLTHALAVIGTEEAHRIVLATSVVSVFRDIPLGAVSMRSFWEHSIATGVASRAIARRLGQTEVERFYLAGLLHDIGRLPLYLLEPDAMGQALQAHREHRADLLTLEAQILGITHTDVGALLLEKWQIPRVYCEVAGRHHDLAEDDYCLETSITHIADIITNSLRIGSSGTRAVPVLSDAQWQRSGLEIEDLRPVVDLTLSTTKDVVSAFLES</sequence>
<proteinExistence type="predicted"/>
<evidence type="ECO:0000313" key="2">
    <source>
        <dbReference type="EMBL" id="MBK1616923.1"/>
    </source>
</evidence>
<dbReference type="Proteomes" id="UP001138768">
    <property type="component" value="Unassembled WGS sequence"/>
</dbReference>
<keyword evidence="3" id="KW-1185">Reference proteome</keyword>
<dbReference type="Pfam" id="PF08668">
    <property type="entry name" value="HDOD"/>
    <property type="match status" value="1"/>
</dbReference>
<evidence type="ECO:0000259" key="1">
    <source>
        <dbReference type="PROSITE" id="PS51833"/>
    </source>
</evidence>
<feature type="domain" description="HDOD" evidence="1">
    <location>
        <begin position="15"/>
        <end position="210"/>
    </location>
</feature>